<evidence type="ECO:0000256" key="1">
    <source>
        <dbReference type="SAM" id="MobiDB-lite"/>
    </source>
</evidence>
<organism evidence="2 3">
    <name type="scientific">Dendrobium thyrsiflorum</name>
    <name type="common">Pinecone-like raceme dendrobium</name>
    <name type="synonym">Orchid</name>
    <dbReference type="NCBI Taxonomy" id="117978"/>
    <lineage>
        <taxon>Eukaryota</taxon>
        <taxon>Viridiplantae</taxon>
        <taxon>Streptophyta</taxon>
        <taxon>Embryophyta</taxon>
        <taxon>Tracheophyta</taxon>
        <taxon>Spermatophyta</taxon>
        <taxon>Magnoliopsida</taxon>
        <taxon>Liliopsida</taxon>
        <taxon>Asparagales</taxon>
        <taxon>Orchidaceae</taxon>
        <taxon>Epidendroideae</taxon>
        <taxon>Malaxideae</taxon>
        <taxon>Dendrobiinae</taxon>
        <taxon>Dendrobium</taxon>
    </lineage>
</organism>
<sequence>MYPEVISGGDSSPKEFMDYAWAASSCSSCVVSVATSPPPPVSFGVRANREEPDKRSQVGGRPRSDRFSWAYVHPILIFGGESASVVKSDEADRRTWRKKPSRRPSKAYVHPILIFSGESASVVKPGEGDRRTWRRTTEGRSSRRTRSSSYRQTSKTIKKKQGEQYVACEYRE</sequence>
<feature type="region of interest" description="Disordered" evidence="1">
    <location>
        <begin position="40"/>
        <end position="64"/>
    </location>
</feature>
<dbReference type="Proteomes" id="UP001552299">
    <property type="component" value="Unassembled WGS sequence"/>
</dbReference>
<proteinExistence type="predicted"/>
<feature type="compositionally biased region" description="Basic and acidic residues" evidence="1">
    <location>
        <begin position="126"/>
        <end position="141"/>
    </location>
</feature>
<reference evidence="2 3" key="1">
    <citation type="journal article" date="2024" name="Plant Biotechnol. J.">
        <title>Dendrobium thyrsiflorum genome and its molecular insights into genes involved in important horticultural traits.</title>
        <authorList>
            <person name="Chen B."/>
            <person name="Wang J.Y."/>
            <person name="Zheng P.J."/>
            <person name="Li K.L."/>
            <person name="Liang Y.M."/>
            <person name="Chen X.F."/>
            <person name="Zhang C."/>
            <person name="Zhao X."/>
            <person name="He X."/>
            <person name="Zhang G.Q."/>
            <person name="Liu Z.J."/>
            <person name="Xu Q."/>
        </authorList>
    </citation>
    <scope>NUCLEOTIDE SEQUENCE [LARGE SCALE GENOMIC DNA]</scope>
    <source>
        <strain evidence="2">GZMU011</strain>
    </source>
</reference>
<name>A0ABD0WDZ4_DENTH</name>
<dbReference type="AlphaFoldDB" id="A0ABD0WDZ4"/>
<protein>
    <submittedName>
        <fullName evidence="2">Uncharacterized protein</fullName>
    </submittedName>
</protein>
<comment type="caution">
    <text evidence="2">The sequence shown here is derived from an EMBL/GenBank/DDBJ whole genome shotgun (WGS) entry which is preliminary data.</text>
</comment>
<gene>
    <name evidence="2" type="ORF">M5K25_000868</name>
</gene>
<evidence type="ECO:0000313" key="2">
    <source>
        <dbReference type="EMBL" id="KAL0928933.1"/>
    </source>
</evidence>
<feature type="region of interest" description="Disordered" evidence="1">
    <location>
        <begin position="120"/>
        <end position="162"/>
    </location>
</feature>
<dbReference type="EMBL" id="JANQDX010000001">
    <property type="protein sequence ID" value="KAL0928933.1"/>
    <property type="molecule type" value="Genomic_DNA"/>
</dbReference>
<keyword evidence="3" id="KW-1185">Reference proteome</keyword>
<accession>A0ABD0WDZ4</accession>
<feature type="compositionally biased region" description="Basic and acidic residues" evidence="1">
    <location>
        <begin position="47"/>
        <end position="64"/>
    </location>
</feature>
<evidence type="ECO:0000313" key="3">
    <source>
        <dbReference type="Proteomes" id="UP001552299"/>
    </source>
</evidence>